<comment type="caution">
    <text evidence="2">The sequence shown here is derived from an EMBL/GenBank/DDBJ whole genome shotgun (WGS) entry which is preliminary data.</text>
</comment>
<dbReference type="Gene3D" id="3.30.565.10">
    <property type="entry name" value="Histidine kinase-like ATPase, C-terminal domain"/>
    <property type="match status" value="1"/>
</dbReference>
<organism evidence="2 3">
    <name type="scientific">Streptomyces chrestomyceticus JCM 4735</name>
    <dbReference type="NCBI Taxonomy" id="1306181"/>
    <lineage>
        <taxon>Bacteria</taxon>
        <taxon>Bacillati</taxon>
        <taxon>Actinomycetota</taxon>
        <taxon>Actinomycetes</taxon>
        <taxon>Kitasatosporales</taxon>
        <taxon>Streptomycetaceae</taxon>
        <taxon>Streptomyces</taxon>
    </lineage>
</organism>
<name>A0A7U9Q165_9ACTN</name>
<dbReference type="SUPFAM" id="SSF55874">
    <property type="entry name" value="ATPase domain of HSP90 chaperone/DNA topoisomerase II/histidine kinase"/>
    <property type="match status" value="1"/>
</dbReference>
<dbReference type="GeneID" id="95622698"/>
<protein>
    <submittedName>
        <fullName evidence="2">Molecular chaperone</fullName>
    </submittedName>
</protein>
<dbReference type="InterPro" id="IPR056506">
    <property type="entry name" value="iHD-CE"/>
</dbReference>
<dbReference type="AlphaFoldDB" id="A0A7U9Q165"/>
<dbReference type="RefSeq" id="WP_125045826.1">
    <property type="nucleotide sequence ID" value="NZ_BHZC01000001.1"/>
</dbReference>
<dbReference type="InterPro" id="IPR020575">
    <property type="entry name" value="Hsp90_N"/>
</dbReference>
<feature type="domain" description="iHD-CE" evidence="1">
    <location>
        <begin position="40"/>
        <end position="376"/>
    </location>
</feature>
<proteinExistence type="predicted"/>
<evidence type="ECO:0000313" key="3">
    <source>
        <dbReference type="Proteomes" id="UP000287830"/>
    </source>
</evidence>
<dbReference type="InterPro" id="IPR036890">
    <property type="entry name" value="HATPase_C_sf"/>
</dbReference>
<accession>A0A7U9Q165</accession>
<dbReference type="Pfam" id="PF24401">
    <property type="entry name" value="iHD-CE"/>
    <property type="match status" value="1"/>
</dbReference>
<gene>
    <name evidence="2" type="ORF">OEIGOIKO_03807</name>
</gene>
<sequence>MVQDGVRNAISGGNFEAPVIQAASVTVQAAIEPTPPKEPWVRAVLESGVWAHAAQRDAEPCRQHAARLAGRLAAVRDAAEQRIAGDPWADPGFATRFADRVEWLLGEPDGALDLYPAEAGMLVLLPYLYQAHQLLLVASRVEVVPADLRSRPQATGWRAGYQSFLAGHGLLVNRAELRPESSSVIGWWLYRRWLAQEDKGAGRLVDLAAELVDEHGPLTEALSPRRLARILAGLRLGAEVCNAEHLGQLEADDVLPGPGHQRIRERRASLLLAVAYGSAIELAVLPDTVVEHTGIPNPVDLDGVRRTLAGSAWSGPPALPVLKAVCEHEAVVEALREHTERLDGLLLAVGRTVPDRITQPMPALPARVSADGVVPAEGTFSSSARFRLDDRRVRGLLTGTQLYKDHGLAVRELYQNALDACRYRRARTQYLERSGRPFHPYEGRIDFRQGVDEDGRPYLECSDDGIGMGEAELRGVFSHAGARFAEQPDFLLEQAEWERVEPPVRLYPNSRFGIGVLSYFMLADEIRVTSCRMGLDGVGGPVVEAHILGPNHLFRIVEKAGQADRKPGTRVRLYLRNEHRSWSGLHALGEVLHIAEFRTTVEHGTRRRVWDAGVFQPEYPRVYHQSVEWQDSPPGTQVIWCKEGGMLLVDGLRIEPGRKVGVLSGPRGVVVNLSGEHAPRNLSTDRLTVLDDVSAQVEQLLTAAAPALVTDATGFLTLGWMHGVAQSSPRTADLVAAAAFDARVGFRVRADTPVLAAAGCFPIDLELIAPCWRRTTARPI</sequence>
<dbReference type="EMBL" id="BHZC01000001">
    <property type="protein sequence ID" value="GCD36054.1"/>
    <property type="molecule type" value="Genomic_DNA"/>
</dbReference>
<dbReference type="Proteomes" id="UP000287830">
    <property type="component" value="Unassembled WGS sequence"/>
</dbReference>
<evidence type="ECO:0000259" key="1">
    <source>
        <dbReference type="Pfam" id="PF24401"/>
    </source>
</evidence>
<reference evidence="2 3" key="1">
    <citation type="submission" date="2018-11" db="EMBL/GenBank/DDBJ databases">
        <title>Whole genome sequence of Streptomyces chrestomyceticus NBRC 13444(T).</title>
        <authorList>
            <person name="Komaki H."/>
            <person name="Tamura T."/>
        </authorList>
    </citation>
    <scope>NUCLEOTIDE SEQUENCE [LARGE SCALE GENOMIC DNA]</scope>
    <source>
        <strain evidence="2 3">NBRC 13444</strain>
    </source>
</reference>
<dbReference type="OrthoDB" id="9802640at2"/>
<evidence type="ECO:0000313" key="2">
    <source>
        <dbReference type="EMBL" id="GCD36054.1"/>
    </source>
</evidence>
<dbReference type="PRINTS" id="PR00775">
    <property type="entry name" value="HEATSHOCK90"/>
</dbReference>